<gene>
    <name evidence="2" type="ORF">ACFSUE_10540</name>
</gene>
<evidence type="ECO:0000313" key="2">
    <source>
        <dbReference type="EMBL" id="MFD2694061.1"/>
    </source>
</evidence>
<organism evidence="2 3">
    <name type="scientific">Sporolactobacillus shoreicorticis</name>
    <dbReference type="NCBI Taxonomy" id="1923877"/>
    <lineage>
        <taxon>Bacteria</taxon>
        <taxon>Bacillati</taxon>
        <taxon>Bacillota</taxon>
        <taxon>Bacilli</taxon>
        <taxon>Bacillales</taxon>
        <taxon>Sporolactobacillaceae</taxon>
        <taxon>Sporolactobacillus</taxon>
    </lineage>
</organism>
<protein>
    <recommendedName>
        <fullName evidence="4">Flagellar FliJ protein</fullName>
    </recommendedName>
</protein>
<proteinExistence type="predicted"/>
<dbReference type="RefSeq" id="WP_253064326.1">
    <property type="nucleotide sequence ID" value="NZ_JAMXWM010000029.1"/>
</dbReference>
<keyword evidence="1" id="KW-0175">Coiled coil</keyword>
<evidence type="ECO:0000313" key="3">
    <source>
        <dbReference type="Proteomes" id="UP001597399"/>
    </source>
</evidence>
<comment type="caution">
    <text evidence="2">The sequence shown here is derived from an EMBL/GenBank/DDBJ whole genome shotgun (WGS) entry which is preliminary data.</text>
</comment>
<keyword evidence="3" id="KW-1185">Reference proteome</keyword>
<dbReference type="EMBL" id="JBHUMQ010000025">
    <property type="protein sequence ID" value="MFD2694061.1"/>
    <property type="molecule type" value="Genomic_DNA"/>
</dbReference>
<accession>A0ABW5S2Q7</accession>
<name>A0ABW5S2Q7_9BACL</name>
<feature type="coiled-coil region" evidence="1">
    <location>
        <begin position="88"/>
        <end position="119"/>
    </location>
</feature>
<reference evidence="3" key="1">
    <citation type="journal article" date="2019" name="Int. J. Syst. Evol. Microbiol.">
        <title>The Global Catalogue of Microorganisms (GCM) 10K type strain sequencing project: providing services to taxonomists for standard genome sequencing and annotation.</title>
        <authorList>
            <consortium name="The Broad Institute Genomics Platform"/>
            <consortium name="The Broad Institute Genome Sequencing Center for Infectious Disease"/>
            <person name="Wu L."/>
            <person name="Ma J."/>
        </authorList>
    </citation>
    <scope>NUCLEOTIDE SEQUENCE [LARGE SCALE GENOMIC DNA]</scope>
    <source>
        <strain evidence="3">TISTR 2466</strain>
    </source>
</reference>
<evidence type="ECO:0000256" key="1">
    <source>
        <dbReference type="SAM" id="Coils"/>
    </source>
</evidence>
<evidence type="ECO:0008006" key="4">
    <source>
        <dbReference type="Google" id="ProtNLM"/>
    </source>
</evidence>
<dbReference type="Proteomes" id="UP001597399">
    <property type="component" value="Unassembled WGS sequence"/>
</dbReference>
<sequence>MGESFLDGLGNFFGVGVTTKERKRGKYQQLYQQLSMYVSQAERDLSQINRMISSYSEVHVTKTKVPGIEFSASREHVDERLHAKRTLLMKKLAEAKTAKREAKQAYERYKQLAAEEDRKRR</sequence>